<keyword evidence="4" id="KW-0444">Lipid biosynthesis</keyword>
<dbReference type="NCBIfam" id="TIGR00531">
    <property type="entry name" value="BCCP"/>
    <property type="match status" value="1"/>
</dbReference>
<organism evidence="6 7">
    <name type="scientific">Candidatus Riesia pediculischaeffi PTSU</name>
    <dbReference type="NCBI Taxonomy" id="1401651"/>
    <lineage>
        <taxon>Bacteria</taxon>
        <taxon>Pseudomonadati</taxon>
        <taxon>Pseudomonadota</taxon>
        <taxon>Gammaproteobacteria</taxon>
        <taxon>Enterobacterales</taxon>
        <taxon>Enterobacteriaceae</taxon>
        <taxon>Candidatus Riesia</taxon>
    </lineage>
</organism>
<proteinExistence type="predicted"/>
<evidence type="ECO:0000256" key="1">
    <source>
        <dbReference type="ARBA" id="ARBA00003761"/>
    </source>
</evidence>
<evidence type="ECO:0000256" key="4">
    <source>
        <dbReference type="RuleBase" id="RU364072"/>
    </source>
</evidence>
<dbReference type="PROSITE" id="PS50968">
    <property type="entry name" value="BIOTINYL_LIPOYL"/>
    <property type="match status" value="1"/>
</dbReference>
<keyword evidence="3 4" id="KW-0092">Biotin</keyword>
<feature type="domain" description="Lipoyl-binding" evidence="5">
    <location>
        <begin position="78"/>
        <end position="154"/>
    </location>
</feature>
<evidence type="ECO:0000259" key="5">
    <source>
        <dbReference type="PROSITE" id="PS50968"/>
    </source>
</evidence>
<accession>A0A0C1S182</accession>
<keyword evidence="4" id="KW-0443">Lipid metabolism</keyword>
<dbReference type="PATRIC" id="fig|1401651.3.peg.29"/>
<comment type="function">
    <text evidence="1 4">This protein is a component of the acetyl coenzyme A carboxylase complex; first, biotin carboxylase catalyzes the carboxylation of the carrier protein and then the transcarboxylase transfers the carboxyl group to form malonyl-CoA.</text>
</comment>
<dbReference type="SUPFAM" id="SSF51230">
    <property type="entry name" value="Single hybrid motif"/>
    <property type="match status" value="1"/>
</dbReference>
<dbReference type="HOGENOM" id="CLU_016733_3_1_6"/>
<dbReference type="InterPro" id="IPR011053">
    <property type="entry name" value="Single_hybrid_motif"/>
</dbReference>
<dbReference type="AlphaFoldDB" id="A0A0C1S182"/>
<dbReference type="InterPro" id="IPR001249">
    <property type="entry name" value="AcCoA_biotinCC"/>
</dbReference>
<gene>
    <name evidence="6" type="ORF">P689_12331</name>
</gene>
<sequence length="162" mass="18808">MDIRKIKKIIEIIQRFDISEIEVSKNGESIRIKKMKNVQSQNIEINQSKTIKNISGEHKNDVFQDEKKGDLYVKKEREHVIRSPIIGTFYRSFHVDSKPLIRVGQHVKRGDVLCVIESMKIMNQIRSDQFGTVKEILLKDGDIVEFNTPLMILEIGDTQENV</sequence>
<name>A0A0C1S182_9ENTR</name>
<evidence type="ECO:0000256" key="3">
    <source>
        <dbReference type="ARBA" id="ARBA00023267"/>
    </source>
</evidence>
<dbReference type="OrthoDB" id="9811735at2"/>
<protein>
    <recommendedName>
        <fullName evidence="2 4">Biotin carboxyl carrier protein of acetyl-CoA carboxylase</fullName>
    </recommendedName>
</protein>
<dbReference type="InterPro" id="IPR000089">
    <property type="entry name" value="Biotin_lipoyl"/>
</dbReference>
<dbReference type="UniPathway" id="UPA00094"/>
<dbReference type="GO" id="GO:0003989">
    <property type="term" value="F:acetyl-CoA carboxylase activity"/>
    <property type="evidence" value="ECO:0007669"/>
    <property type="project" value="InterPro"/>
</dbReference>
<comment type="caution">
    <text evidence="6">The sequence shown here is derived from an EMBL/GenBank/DDBJ whole genome shotgun (WGS) entry which is preliminary data.</text>
</comment>
<evidence type="ECO:0000313" key="7">
    <source>
        <dbReference type="Proteomes" id="UP000054529"/>
    </source>
</evidence>
<dbReference type="Pfam" id="PF00364">
    <property type="entry name" value="Biotin_lipoyl"/>
    <property type="match status" value="1"/>
</dbReference>
<dbReference type="RefSeq" id="WP_039719449.1">
    <property type="nucleotide sequence ID" value="NZ_AWXV01000001.1"/>
</dbReference>
<dbReference type="Gene3D" id="2.40.50.100">
    <property type="match status" value="1"/>
</dbReference>
<dbReference type="EMBL" id="AWXV01000001">
    <property type="protein sequence ID" value="KIE64307.1"/>
    <property type="molecule type" value="Genomic_DNA"/>
</dbReference>
<dbReference type="GO" id="GO:0006633">
    <property type="term" value="P:fatty acid biosynthetic process"/>
    <property type="evidence" value="ECO:0007669"/>
    <property type="project" value="UniProtKB-UniPathway"/>
</dbReference>
<dbReference type="PANTHER" id="PTHR45266">
    <property type="entry name" value="OXALOACETATE DECARBOXYLASE ALPHA CHAIN"/>
    <property type="match status" value="1"/>
</dbReference>
<comment type="pathway">
    <text evidence="4">Lipid metabolism; fatty acid biosynthesis.</text>
</comment>
<dbReference type="GO" id="GO:0009317">
    <property type="term" value="C:acetyl-CoA carboxylase complex"/>
    <property type="evidence" value="ECO:0007669"/>
    <property type="project" value="InterPro"/>
</dbReference>
<dbReference type="PANTHER" id="PTHR45266:SF3">
    <property type="entry name" value="OXALOACETATE DECARBOXYLASE ALPHA CHAIN"/>
    <property type="match status" value="1"/>
</dbReference>
<dbReference type="CDD" id="cd06850">
    <property type="entry name" value="biotinyl_domain"/>
    <property type="match status" value="1"/>
</dbReference>
<dbReference type="InterPro" id="IPR050709">
    <property type="entry name" value="Biotin_Carboxyl_Carrier/Decarb"/>
</dbReference>
<keyword evidence="4" id="KW-0276">Fatty acid metabolism</keyword>
<keyword evidence="4" id="KW-0275">Fatty acid biosynthesis</keyword>
<dbReference type="PRINTS" id="PR01071">
    <property type="entry name" value="ACOABIOTINCC"/>
</dbReference>
<reference evidence="6 7" key="1">
    <citation type="journal article" date="2014" name="G3 (Bethesda)">
        <title>Genome sequence of Candidatus Riesia pediculischaeffi, endosymbiont of chimpanzee lice, and genomic comparison of recently acquired endosymbionts from human and chimpanzee lice.</title>
        <authorList>
            <person name="Boyd B.M."/>
            <person name="Allen J.M."/>
            <person name="de Crecy-Lagard V."/>
            <person name="Reed D.L."/>
        </authorList>
    </citation>
    <scope>NUCLEOTIDE SEQUENCE [LARGE SCALE GENOMIC DNA]</scope>
    <source>
        <strain evidence="6 7">PTSU</strain>
    </source>
</reference>
<dbReference type="Proteomes" id="UP000054529">
    <property type="component" value="Unassembled WGS sequence"/>
</dbReference>
<evidence type="ECO:0000256" key="2">
    <source>
        <dbReference type="ARBA" id="ARBA00017562"/>
    </source>
</evidence>
<evidence type="ECO:0000313" key="6">
    <source>
        <dbReference type="EMBL" id="KIE64307.1"/>
    </source>
</evidence>